<feature type="transmembrane region" description="Helical" evidence="8">
    <location>
        <begin position="51"/>
        <end position="71"/>
    </location>
</feature>
<keyword evidence="7" id="KW-0808">Transferase</keyword>
<evidence type="ECO:0000259" key="9">
    <source>
        <dbReference type="Pfam" id="PF08510"/>
    </source>
</evidence>
<comment type="subcellular location">
    <subcellularLocation>
        <location evidence="1">Membrane</location>
        <topology evidence="1">Multi-pass membrane protein</topology>
    </subcellularLocation>
</comment>
<name>A0A835YPJ9_9STRA</name>
<dbReference type="PIRSF" id="PIRSF008765">
    <property type="entry name" value="PIG-P_GPI19"/>
    <property type="match status" value="1"/>
</dbReference>
<proteinExistence type="predicted"/>
<organism evidence="10 11">
    <name type="scientific">Tribonema minus</name>
    <dbReference type="NCBI Taxonomy" id="303371"/>
    <lineage>
        <taxon>Eukaryota</taxon>
        <taxon>Sar</taxon>
        <taxon>Stramenopiles</taxon>
        <taxon>Ochrophyta</taxon>
        <taxon>PX clade</taxon>
        <taxon>Xanthophyceae</taxon>
        <taxon>Tribonematales</taxon>
        <taxon>Tribonemataceae</taxon>
        <taxon>Tribonema</taxon>
    </lineage>
</organism>
<evidence type="ECO:0000256" key="5">
    <source>
        <dbReference type="ARBA" id="ARBA00022989"/>
    </source>
</evidence>
<evidence type="ECO:0000256" key="1">
    <source>
        <dbReference type="ARBA" id="ARBA00004141"/>
    </source>
</evidence>
<comment type="pathway">
    <text evidence="2 7">Glycolipid biosynthesis; glycosylphosphatidylinositol-anchor biosynthesis.</text>
</comment>
<keyword evidence="6 7" id="KW-0472">Membrane</keyword>
<evidence type="ECO:0000256" key="8">
    <source>
        <dbReference type="SAM" id="Phobius"/>
    </source>
</evidence>
<dbReference type="EMBL" id="JAFCMP010000490">
    <property type="protein sequence ID" value="KAG5179236.1"/>
    <property type="molecule type" value="Genomic_DNA"/>
</dbReference>
<dbReference type="InterPro" id="IPR013717">
    <property type="entry name" value="PIG-P"/>
</dbReference>
<accession>A0A835YPJ9</accession>
<dbReference type="OrthoDB" id="690928at2759"/>
<feature type="transmembrane region" description="Helical" evidence="8">
    <location>
        <begin position="12"/>
        <end position="31"/>
    </location>
</feature>
<feature type="domain" description="PIG-P" evidence="9">
    <location>
        <begin position="9"/>
        <end position="124"/>
    </location>
</feature>
<gene>
    <name evidence="10" type="ORF">JKP88DRAFT_201197</name>
</gene>
<dbReference type="PANTHER" id="PTHR46346">
    <property type="entry name" value="PHOSPHATIDYLINOSITOL N-ACETYLGLUCOSAMINYLTRANSFERASE SUBUNIT P"/>
    <property type="match status" value="1"/>
</dbReference>
<keyword evidence="3 7" id="KW-0337">GPI-anchor biosynthesis</keyword>
<dbReference type="GO" id="GO:0017176">
    <property type="term" value="F:phosphatidylinositol N-acetylglucosaminyltransferase activity"/>
    <property type="evidence" value="ECO:0007669"/>
    <property type="project" value="UniProtKB-UniRule"/>
</dbReference>
<dbReference type="InterPro" id="IPR016542">
    <property type="entry name" value="PIG-P_GPI19"/>
</dbReference>
<protein>
    <submittedName>
        <fullName evidence="10">PIG-P</fullName>
    </submittedName>
</protein>
<evidence type="ECO:0000256" key="7">
    <source>
        <dbReference type="PIRNR" id="PIRNR008765"/>
    </source>
</evidence>
<evidence type="ECO:0000313" key="10">
    <source>
        <dbReference type="EMBL" id="KAG5179236.1"/>
    </source>
</evidence>
<comment type="caution">
    <text evidence="10">The sequence shown here is derived from an EMBL/GenBank/DDBJ whole genome shotgun (WGS) entry which is preliminary data.</text>
</comment>
<dbReference type="Pfam" id="PF08510">
    <property type="entry name" value="PIG-P"/>
    <property type="match status" value="1"/>
</dbReference>
<evidence type="ECO:0000256" key="3">
    <source>
        <dbReference type="ARBA" id="ARBA00022502"/>
    </source>
</evidence>
<keyword evidence="4 8" id="KW-0812">Transmembrane</keyword>
<evidence type="ECO:0000313" key="11">
    <source>
        <dbReference type="Proteomes" id="UP000664859"/>
    </source>
</evidence>
<evidence type="ECO:0000256" key="2">
    <source>
        <dbReference type="ARBA" id="ARBA00004687"/>
    </source>
</evidence>
<dbReference type="AlphaFoldDB" id="A0A835YPJ9"/>
<dbReference type="GO" id="GO:0006506">
    <property type="term" value="P:GPI anchor biosynthetic process"/>
    <property type="evidence" value="ECO:0007669"/>
    <property type="project" value="UniProtKB-UniPathway"/>
</dbReference>
<dbReference type="InterPro" id="IPR052263">
    <property type="entry name" value="GPI_Anchor_Biosynth"/>
</dbReference>
<dbReference type="UniPathway" id="UPA00196"/>
<keyword evidence="5 8" id="KW-1133">Transmembrane helix</keyword>
<dbReference type="PANTHER" id="PTHR46346:SF1">
    <property type="entry name" value="PHOSPHATIDYLINOSITOL N-ACETYLGLUCOSAMINYLTRANSFERASE SUBUNIT P"/>
    <property type="match status" value="1"/>
</dbReference>
<sequence length="137" mass="14918">MAATSVTGVYGFAGWLASFILYGFYLLWAFIPEEQLHALGITYYPSKYWALALPCYVLVALTSIVVGYCSLNMMDTSPLDSLDTLTDNFTRPSTVLHASRGEDGTIRTPAIGDLDIALVNSVLYGRQHSQFAAPAPT</sequence>
<dbReference type="GO" id="GO:0016020">
    <property type="term" value="C:membrane"/>
    <property type="evidence" value="ECO:0007669"/>
    <property type="project" value="UniProtKB-SubCell"/>
</dbReference>
<dbReference type="GO" id="GO:0005783">
    <property type="term" value="C:endoplasmic reticulum"/>
    <property type="evidence" value="ECO:0007669"/>
    <property type="project" value="TreeGrafter"/>
</dbReference>
<reference evidence="10" key="1">
    <citation type="submission" date="2021-02" db="EMBL/GenBank/DDBJ databases">
        <title>First Annotated Genome of the Yellow-green Alga Tribonema minus.</title>
        <authorList>
            <person name="Mahan K.M."/>
        </authorList>
    </citation>
    <scope>NUCLEOTIDE SEQUENCE</scope>
    <source>
        <strain evidence="10">UTEX B ZZ1240</strain>
    </source>
</reference>
<comment type="function">
    <text evidence="7">Part of the complex catalyzing the transfer of N-acetylglucosamine from UDP-N-acetylglucosamine to phosphatidylinositol, the first step of GPI biosynthesis.</text>
</comment>
<evidence type="ECO:0000256" key="4">
    <source>
        <dbReference type="ARBA" id="ARBA00022692"/>
    </source>
</evidence>
<keyword evidence="11" id="KW-1185">Reference proteome</keyword>
<dbReference type="Proteomes" id="UP000664859">
    <property type="component" value="Unassembled WGS sequence"/>
</dbReference>
<evidence type="ECO:0000256" key="6">
    <source>
        <dbReference type="ARBA" id="ARBA00023136"/>
    </source>
</evidence>